<organism evidence="11 13">
    <name type="scientific">Didymodactylos carnosus</name>
    <dbReference type="NCBI Taxonomy" id="1234261"/>
    <lineage>
        <taxon>Eukaryota</taxon>
        <taxon>Metazoa</taxon>
        <taxon>Spiralia</taxon>
        <taxon>Gnathifera</taxon>
        <taxon>Rotifera</taxon>
        <taxon>Eurotatoria</taxon>
        <taxon>Bdelloidea</taxon>
        <taxon>Philodinida</taxon>
        <taxon>Philodinidae</taxon>
        <taxon>Didymodactylos</taxon>
    </lineage>
</organism>
<feature type="disulfide bond" evidence="8">
    <location>
        <begin position="938"/>
        <end position="955"/>
    </location>
</feature>
<dbReference type="CDD" id="cd00112">
    <property type="entry name" value="LDLa"/>
    <property type="match status" value="3"/>
</dbReference>
<dbReference type="InterPro" id="IPR002172">
    <property type="entry name" value="LDrepeatLR_classA_rpt"/>
</dbReference>
<reference evidence="11" key="1">
    <citation type="submission" date="2021-02" db="EMBL/GenBank/DDBJ databases">
        <authorList>
            <person name="Nowell W R."/>
        </authorList>
    </citation>
    <scope>NUCLEOTIDE SEQUENCE</scope>
</reference>
<feature type="disulfide bond" evidence="9">
    <location>
        <begin position="575"/>
        <end position="590"/>
    </location>
</feature>
<comment type="caution">
    <text evidence="8">Lacks conserved residue(s) required for the propagation of feature annotation.</text>
</comment>
<dbReference type="Proteomes" id="UP000681722">
    <property type="component" value="Unassembled WGS sequence"/>
</dbReference>
<keyword evidence="4" id="KW-0677">Repeat</keyword>
<evidence type="ECO:0000313" key="13">
    <source>
        <dbReference type="Proteomes" id="UP000663829"/>
    </source>
</evidence>
<dbReference type="SUPFAM" id="SSF57196">
    <property type="entry name" value="EGF/Laminin"/>
    <property type="match status" value="2"/>
</dbReference>
<dbReference type="SUPFAM" id="SSF57424">
    <property type="entry name" value="LDL receptor-like module"/>
    <property type="match status" value="4"/>
</dbReference>
<feature type="disulfide bond" evidence="8">
    <location>
        <begin position="1157"/>
        <end position="1166"/>
    </location>
</feature>
<evidence type="ECO:0000313" key="12">
    <source>
        <dbReference type="EMBL" id="CAF3852378.1"/>
    </source>
</evidence>
<evidence type="ECO:0000256" key="2">
    <source>
        <dbReference type="ARBA" id="ARBA00004308"/>
    </source>
</evidence>
<dbReference type="SMART" id="SM00192">
    <property type="entry name" value="LDLa"/>
    <property type="match status" value="6"/>
</dbReference>
<evidence type="ECO:0000256" key="8">
    <source>
        <dbReference type="PROSITE-ProRule" id="PRU00076"/>
    </source>
</evidence>
<dbReference type="GO" id="GO:0012505">
    <property type="term" value="C:endomembrane system"/>
    <property type="evidence" value="ECO:0007669"/>
    <property type="project" value="UniProtKB-SubCell"/>
</dbReference>
<keyword evidence="8" id="KW-0245">EGF-like domain</keyword>
<feature type="disulfide bond" evidence="9">
    <location>
        <begin position="45"/>
        <end position="60"/>
    </location>
</feature>
<dbReference type="Pfam" id="PF00057">
    <property type="entry name" value="Ldl_recept_a"/>
    <property type="match status" value="3"/>
</dbReference>
<sequence length="1209" mass="140010">MKSTPITILTSQLKLNAYHSFFDKWCLNDIECNTGSNCLDWRYVCDGIQHCQYGEDEFECELLEVNECDVNEYRCRNGMCIPQEWFFDSIFDCQDGSDEQRLERLMNATNKCRLFPYRSDCAERLCSSQQSFSCGDGACLRWQHIDDQQDGCANYRDLFHRCEMKAVNKLSTTENDGSCLLSSLIHKNLTEDNQCTSAFRRLLTGQEKNIQPFQKYCTLDFDFPRHSFISANVQTRYNKNIVASSIINRTYTYILNETYRRAQYYCFNGSLTCNKIVVRLDQSFCLSSIDILSKYNQWPFHYIACSKTFASLPTSHSRTSHGLWRCKSNERVISQWRINDGHIDCFNGEDELMLMSESINRRYRYRCSSSIPIQYVSTNQLGDGERNCQDGSDEISPFFNWNSQQCLEGDLHICEILRSDEKIRTVRVRFHHYCNSIWDTWDGSDEKNCTNWICAKKYIQCNKTGQCIKSEWRCDGEWDCSNGEDELNCPNNQPRFLLESKCNDTKEFFCITFDFILDPENTRPCIDYSQSGDNKDDCLGGRDERNTFWCKDDNKMLGDRFRCLNGSCLMANRVCDGIKDCEEGTDEQVCYWIYLSNRTNSICHFSKFPCLDGTCIEASNCQMRHKCSHNEHLFWCPRSNVYRATKKSSSNYVDFCMGSKSEPTRSTTGTTDKIDMGLSLNSVRNAKAKFSSLICNHGLIIETHTLNGETISCFCPPNHYGDRCQYFSRRIPLRISLDRLHRTDLTEVLHIYAFLICNQSRIVDYTQFIDPVQNSKIKHDRYLLYSRPKLSCHYSVRFEAFQSSVSNVDLLLVWEYPMFLDFLPSQRLAKILRFPLIENSLIPFACTHSICQHNGTCHVIINKQETSESYCECSSEFYGRFCENRLISTPCPCSPPAKCRSFNNEIADKEQDWFCICPEGFLPPFCKVKNPVCQSNPCMHNGTCYAHSEVGYYTCICDKHYHGARCQMVSTSIILYMNSETDLLSNLEDTFLLQLFGVRQGFTILRQQSLAHRYELPLKIFFNSQNALTELGLIHFFQREISSVTSKLYLLYANCSSETSSQFAMNILDSVNCINLMKTEKNNVNVELFHAFCRNSSNVECFYTNDYFCRCDQNLTRAECVSFHLDLSECIEKSICLNQGQCVHGDRLNKTDFACICPLCSSGKLCQYAFGRFTVTLETLLVSVRLSFITITRSLSIVRPRSYLSFHSE</sequence>
<evidence type="ECO:0000256" key="1">
    <source>
        <dbReference type="ARBA" id="ARBA00004167"/>
    </source>
</evidence>
<evidence type="ECO:0000256" key="3">
    <source>
        <dbReference type="ARBA" id="ARBA00022692"/>
    </source>
</evidence>
<feature type="disulfide bond" evidence="8">
    <location>
        <begin position="957"/>
        <end position="966"/>
    </location>
</feature>
<dbReference type="PRINTS" id="PR00261">
    <property type="entry name" value="LDLRECEPTOR"/>
</dbReference>
<dbReference type="InterPro" id="IPR023415">
    <property type="entry name" value="LDLR_class-A_CS"/>
</dbReference>
<dbReference type="Gene3D" id="2.10.25.10">
    <property type="entry name" value="Laminin"/>
    <property type="match status" value="2"/>
</dbReference>
<dbReference type="OrthoDB" id="8831087at2759"/>
<dbReference type="PROSITE" id="PS50026">
    <property type="entry name" value="EGF_3"/>
    <property type="match status" value="3"/>
</dbReference>
<dbReference type="EMBL" id="CAJOBC010005117">
    <property type="protein sequence ID" value="CAF3852378.1"/>
    <property type="molecule type" value="Genomic_DNA"/>
</dbReference>
<evidence type="ECO:0000256" key="7">
    <source>
        <dbReference type="ARBA" id="ARBA00023157"/>
    </source>
</evidence>
<dbReference type="Pfam" id="PF00008">
    <property type="entry name" value="EGF"/>
    <property type="match status" value="1"/>
</dbReference>
<dbReference type="InterPro" id="IPR000742">
    <property type="entry name" value="EGF"/>
</dbReference>
<dbReference type="InterPro" id="IPR050685">
    <property type="entry name" value="LDLR"/>
</dbReference>
<feature type="disulfide bond" evidence="9">
    <location>
        <begin position="474"/>
        <end position="489"/>
    </location>
</feature>
<dbReference type="AlphaFoldDB" id="A0A814N153"/>
<evidence type="ECO:0000256" key="9">
    <source>
        <dbReference type="PROSITE-ProRule" id="PRU00124"/>
    </source>
</evidence>
<accession>A0A814N153</accession>
<dbReference type="PROSITE" id="PS01209">
    <property type="entry name" value="LDLRA_1"/>
    <property type="match status" value="1"/>
</dbReference>
<protein>
    <recommendedName>
        <fullName evidence="10">EGF-like domain-containing protein</fullName>
    </recommendedName>
</protein>
<keyword evidence="13" id="KW-1185">Reference proteome</keyword>
<comment type="caution">
    <text evidence="11">The sequence shown here is derived from an EMBL/GenBank/DDBJ whole genome shotgun (WGS) entry which is preliminary data.</text>
</comment>
<keyword evidence="5" id="KW-1133">Transmembrane helix</keyword>
<name>A0A814N153_9BILA</name>
<evidence type="ECO:0000256" key="6">
    <source>
        <dbReference type="ARBA" id="ARBA00023136"/>
    </source>
</evidence>
<dbReference type="SMART" id="SM00181">
    <property type="entry name" value="EGF"/>
    <property type="match status" value="5"/>
</dbReference>
<gene>
    <name evidence="11" type="ORF">GPM918_LOCUS18050</name>
    <name evidence="12" type="ORF">SRO942_LOCUS18047</name>
</gene>
<feature type="disulfide bond" evidence="9">
    <location>
        <begin position="68"/>
        <end position="80"/>
    </location>
</feature>
<evidence type="ECO:0000259" key="10">
    <source>
        <dbReference type="PROSITE" id="PS50026"/>
    </source>
</evidence>
<evidence type="ECO:0000256" key="4">
    <source>
        <dbReference type="ARBA" id="ARBA00022737"/>
    </source>
</evidence>
<feature type="disulfide bond" evidence="8">
    <location>
        <begin position="873"/>
        <end position="882"/>
    </location>
</feature>
<comment type="subcellular location">
    <subcellularLocation>
        <location evidence="2">Endomembrane system</location>
    </subcellularLocation>
    <subcellularLocation>
        <location evidence="1">Membrane</location>
        <topology evidence="1">Single-pass membrane protein</topology>
    </subcellularLocation>
</comment>
<proteinExistence type="predicted"/>
<dbReference type="PROSITE" id="PS50068">
    <property type="entry name" value="LDLRA_2"/>
    <property type="match status" value="4"/>
</dbReference>
<dbReference type="PROSITE" id="PS00022">
    <property type="entry name" value="EGF_1"/>
    <property type="match status" value="3"/>
</dbReference>
<keyword evidence="6" id="KW-0472">Membrane</keyword>
<evidence type="ECO:0000313" key="11">
    <source>
        <dbReference type="EMBL" id="CAF1086838.1"/>
    </source>
</evidence>
<feature type="domain" description="EGF-like" evidence="10">
    <location>
        <begin position="842"/>
        <end position="883"/>
    </location>
</feature>
<dbReference type="EMBL" id="CAJNOQ010005117">
    <property type="protein sequence ID" value="CAF1086838.1"/>
    <property type="molecule type" value="Genomic_DNA"/>
</dbReference>
<keyword evidence="3" id="KW-0812">Transmembrane</keyword>
<dbReference type="Proteomes" id="UP000663829">
    <property type="component" value="Unassembled WGS sequence"/>
</dbReference>
<dbReference type="GO" id="GO:0005886">
    <property type="term" value="C:plasma membrane"/>
    <property type="evidence" value="ECO:0007669"/>
    <property type="project" value="TreeGrafter"/>
</dbReference>
<feature type="domain" description="EGF-like" evidence="10">
    <location>
        <begin position="1126"/>
        <end position="1167"/>
    </location>
</feature>
<feature type="disulfide bond" evidence="9">
    <location>
        <begin position="26"/>
        <end position="38"/>
    </location>
</feature>
<dbReference type="PANTHER" id="PTHR24270">
    <property type="entry name" value="LOW-DENSITY LIPOPROTEIN RECEPTOR-RELATED"/>
    <property type="match status" value="1"/>
</dbReference>
<evidence type="ECO:0000256" key="5">
    <source>
        <dbReference type="ARBA" id="ARBA00022989"/>
    </source>
</evidence>
<dbReference type="InterPro" id="IPR036055">
    <property type="entry name" value="LDL_receptor-like_sf"/>
</dbReference>
<keyword evidence="7 8" id="KW-1015">Disulfide bond</keyword>
<dbReference type="Gene3D" id="4.10.400.10">
    <property type="entry name" value="Low-density Lipoprotein Receptor"/>
    <property type="match status" value="4"/>
</dbReference>
<dbReference type="CDD" id="cd00054">
    <property type="entry name" value="EGF_CA"/>
    <property type="match status" value="1"/>
</dbReference>
<feature type="domain" description="EGF-like" evidence="10">
    <location>
        <begin position="929"/>
        <end position="967"/>
    </location>
</feature>
<feature type="disulfide bond" evidence="9">
    <location>
        <begin position="75"/>
        <end position="93"/>
    </location>
</feature>
<feature type="disulfide bond" evidence="9">
    <location>
        <begin position="563"/>
        <end position="581"/>
    </location>
</feature>
<dbReference type="GO" id="GO:0016192">
    <property type="term" value="P:vesicle-mediated transport"/>
    <property type="evidence" value="ECO:0007669"/>
    <property type="project" value="UniProtKB-ARBA"/>
</dbReference>